<proteinExistence type="predicted"/>
<gene>
    <name evidence="1" type="ORF">FMM72_14625</name>
</gene>
<evidence type="ECO:0000313" key="1">
    <source>
        <dbReference type="EMBL" id="NDO40439.1"/>
    </source>
</evidence>
<dbReference type="Proteomes" id="UP000462501">
    <property type="component" value="Unassembled WGS sequence"/>
</dbReference>
<comment type="caution">
    <text evidence="1">The sequence shown here is derived from an EMBL/GenBank/DDBJ whole genome shotgun (WGS) entry which is preliminary data.</text>
</comment>
<protein>
    <submittedName>
        <fullName evidence="1">Uncharacterized protein</fullName>
    </submittedName>
</protein>
<dbReference type="AlphaFoldDB" id="A0A845STM8"/>
<accession>A0A845STM8</accession>
<reference evidence="1 2" key="1">
    <citation type="submission" date="2019-06" db="EMBL/GenBank/DDBJ databases">
        <title>Draft genome sequences of 15 bacterial species constituting the stable defined intestinal microbiota of the GM15 gnotobiotic mouse model.</title>
        <authorList>
            <person name="Elie C."/>
            <person name="Mathieu A."/>
            <person name="Saliou A."/>
            <person name="Darnaud M."/>
            <person name="Leulier F."/>
            <person name="Tamellini A."/>
        </authorList>
    </citation>
    <scope>NUCLEOTIDE SEQUENCE [LARGE SCALE GENOMIC DNA]</scope>
    <source>
        <strain evidence="1 2">JM4-15</strain>
    </source>
</reference>
<dbReference type="RefSeq" id="WP_162221845.1">
    <property type="nucleotide sequence ID" value="NZ_JAETUF010000033.1"/>
</dbReference>
<organism evidence="1 2">
    <name type="scientific">Anaerotruncus colihominis</name>
    <dbReference type="NCBI Taxonomy" id="169435"/>
    <lineage>
        <taxon>Bacteria</taxon>
        <taxon>Bacillati</taxon>
        <taxon>Bacillota</taxon>
        <taxon>Clostridia</taxon>
        <taxon>Eubacteriales</taxon>
        <taxon>Oscillospiraceae</taxon>
        <taxon>Anaerotruncus</taxon>
    </lineage>
</organism>
<sequence length="85" mass="9801">MVWLDFNIYKSETEDHISHNILVSYLPEGFRPKDNTLIPVWVGKSEGDNTKMMGNLILYPSGEIWFYVGYGVTVRSFTAQCGFYI</sequence>
<evidence type="ECO:0000313" key="2">
    <source>
        <dbReference type="Proteomes" id="UP000462501"/>
    </source>
</evidence>
<dbReference type="EMBL" id="VIQT01000021">
    <property type="protein sequence ID" value="NDO40439.1"/>
    <property type="molecule type" value="Genomic_DNA"/>
</dbReference>
<name>A0A845STM8_9FIRM</name>